<dbReference type="EMBL" id="KI912114">
    <property type="protein sequence ID" value="ETS78882.1"/>
    <property type="molecule type" value="Genomic_DNA"/>
</dbReference>
<gene>
    <name evidence="1" type="ORF">PFICI_08735</name>
</gene>
<dbReference type="RefSeq" id="XP_007835507.1">
    <property type="nucleotide sequence ID" value="XM_007837316.1"/>
</dbReference>
<dbReference type="Gene3D" id="1.10.3620.10">
    <property type="entry name" value="YdcF like domain"/>
    <property type="match status" value="1"/>
</dbReference>
<dbReference type="AlphaFoldDB" id="W3X0J0"/>
<dbReference type="GeneID" id="19273748"/>
<evidence type="ECO:0000313" key="2">
    <source>
        <dbReference type="Proteomes" id="UP000030651"/>
    </source>
</evidence>
<dbReference type="InterPro" id="IPR014729">
    <property type="entry name" value="Rossmann-like_a/b/a_fold"/>
</dbReference>
<dbReference type="PANTHER" id="PTHR30336:SF20">
    <property type="entry name" value="DUF218 DOMAIN-CONTAINING PROTEIN"/>
    <property type="match status" value="1"/>
</dbReference>
<name>W3X0J0_PESFW</name>
<dbReference type="Gene3D" id="3.40.50.620">
    <property type="entry name" value="HUPs"/>
    <property type="match status" value="1"/>
</dbReference>
<organism evidence="1 2">
    <name type="scientific">Pestalotiopsis fici (strain W106-1 / CGMCC3.15140)</name>
    <dbReference type="NCBI Taxonomy" id="1229662"/>
    <lineage>
        <taxon>Eukaryota</taxon>
        <taxon>Fungi</taxon>
        <taxon>Dikarya</taxon>
        <taxon>Ascomycota</taxon>
        <taxon>Pezizomycotina</taxon>
        <taxon>Sordariomycetes</taxon>
        <taxon>Xylariomycetidae</taxon>
        <taxon>Amphisphaeriales</taxon>
        <taxon>Sporocadaceae</taxon>
        <taxon>Pestalotiopsis</taxon>
    </lineage>
</organism>
<dbReference type="OrthoDB" id="17725at2759"/>
<evidence type="ECO:0000313" key="1">
    <source>
        <dbReference type="EMBL" id="ETS78882.1"/>
    </source>
</evidence>
<dbReference type="Proteomes" id="UP000030651">
    <property type="component" value="Unassembled WGS sequence"/>
</dbReference>
<dbReference type="eggNOG" id="ENOG502RYVR">
    <property type="taxonomic scope" value="Eukaryota"/>
</dbReference>
<reference evidence="2" key="1">
    <citation type="journal article" date="2015" name="BMC Genomics">
        <title>Genomic and transcriptomic analysis of the endophytic fungus Pestalotiopsis fici reveals its lifestyle and high potential for synthesis of natural products.</title>
        <authorList>
            <person name="Wang X."/>
            <person name="Zhang X."/>
            <person name="Liu L."/>
            <person name="Xiang M."/>
            <person name="Wang W."/>
            <person name="Sun X."/>
            <person name="Che Y."/>
            <person name="Guo L."/>
            <person name="Liu G."/>
            <person name="Guo L."/>
            <person name="Wang C."/>
            <person name="Yin W.B."/>
            <person name="Stadler M."/>
            <person name="Zhang X."/>
            <person name="Liu X."/>
        </authorList>
    </citation>
    <scope>NUCLEOTIDE SEQUENCE [LARGE SCALE GENOMIC DNA]</scope>
    <source>
        <strain evidence="2">W106-1 / CGMCC3.15140</strain>
    </source>
</reference>
<dbReference type="InParanoid" id="W3X0J0"/>
<accession>W3X0J0</accession>
<dbReference type="PANTHER" id="PTHR30336">
    <property type="entry name" value="INNER MEMBRANE PROTEIN, PROBABLE PERMEASE"/>
    <property type="match status" value="1"/>
</dbReference>
<dbReference type="KEGG" id="pfy:PFICI_08735"/>
<sequence>MAAPIDDVASITDVVAAVNEISRFLAHEQIRDTADLDKYLAATTSDSGGAAPVVDVIVFCASAVLYTADGVFSAINKVKEARGAQRQQSPAPYAHRLVLVLCGGIGHSTHHMHEAVARHPRYHVLAEQVSGKPEARVLQAIAERFFGLVANDPQADETREPTSGPGATKGTLTVLVEDQSTNCGANAAMTKNLLESHGIFRPRNIIVAQDPTMCRRTAASFEKLYEADPASRPRVLCWPTFVPRVAAVNDNVSSSLEKGTLARLIFQVDRAKGPNLDDLWDMPRFADLIMGEIPRLRDSVDGYGPKGKGFISHVDVPQSVETAWCLLQLYLGNLDRTI</sequence>
<dbReference type="HOGENOM" id="CLU_084257_0_0_1"/>
<protein>
    <submittedName>
        <fullName evidence="1">Uncharacterized protein</fullName>
    </submittedName>
</protein>
<dbReference type="OMA" id="VEDAWMI"/>
<dbReference type="GO" id="GO:0005886">
    <property type="term" value="C:plasma membrane"/>
    <property type="evidence" value="ECO:0007669"/>
    <property type="project" value="TreeGrafter"/>
</dbReference>
<keyword evidence="2" id="KW-1185">Reference proteome</keyword>
<proteinExistence type="predicted"/>
<dbReference type="InterPro" id="IPR051599">
    <property type="entry name" value="Cell_Envelope_Assoc"/>
</dbReference>